<feature type="domain" description="Prenyltransferase alpha-alpha toroid" evidence="10">
    <location>
        <begin position="44"/>
        <end position="183"/>
    </location>
</feature>
<evidence type="ECO:0000259" key="10">
    <source>
        <dbReference type="Pfam" id="PF00432"/>
    </source>
</evidence>
<accession>A0A448X1E3</accession>
<dbReference type="AlphaFoldDB" id="A0A448X1E3"/>
<dbReference type="PANTHER" id="PTHR11774:SF11">
    <property type="entry name" value="GERANYLGERANYL TRANSFERASE TYPE-2 SUBUNIT BETA"/>
    <property type="match status" value="1"/>
</dbReference>
<keyword evidence="5" id="KW-0479">Metal-binding</keyword>
<evidence type="ECO:0000256" key="2">
    <source>
        <dbReference type="ARBA" id="ARBA00010497"/>
    </source>
</evidence>
<evidence type="ECO:0000256" key="3">
    <source>
        <dbReference type="ARBA" id="ARBA00022602"/>
    </source>
</evidence>
<dbReference type="Proteomes" id="UP000784294">
    <property type="component" value="Unassembled WGS sequence"/>
</dbReference>
<sequence>MSQKVKHGEPVGISIPKVTVPCGIRSSQKLLVIYTFCAFPFPLFQKPEGSFVGDKWGEIDTRFAFCAIASLCLTGHLKPGHPPPAKAKRGSETSVGSRVPGVDLDKTANYLVRCQNLDGGFSTRPGSESHAGQAYCVIGAMALLGQLRRLDTERAAWWLAERQLPSGGLNGRPEKQPDVCYSW</sequence>
<dbReference type="InterPro" id="IPR045089">
    <property type="entry name" value="PGGT1B-like"/>
</dbReference>
<dbReference type="GO" id="GO:0046872">
    <property type="term" value="F:metal ion binding"/>
    <property type="evidence" value="ECO:0007669"/>
    <property type="project" value="UniProtKB-KW"/>
</dbReference>
<evidence type="ECO:0000256" key="8">
    <source>
        <dbReference type="ARBA" id="ARBA00030816"/>
    </source>
</evidence>
<comment type="similarity">
    <text evidence="2">Belongs to the protein prenyltransferase subunit beta family.</text>
</comment>
<dbReference type="SUPFAM" id="SSF48239">
    <property type="entry name" value="Terpenoid cyclases/Protein prenyltransferases"/>
    <property type="match status" value="1"/>
</dbReference>
<dbReference type="Gene3D" id="1.50.10.20">
    <property type="match status" value="1"/>
</dbReference>
<evidence type="ECO:0000313" key="12">
    <source>
        <dbReference type="Proteomes" id="UP000784294"/>
    </source>
</evidence>
<dbReference type="GO" id="GO:0004663">
    <property type="term" value="F:Rab geranylgeranyltransferase activity"/>
    <property type="evidence" value="ECO:0007669"/>
    <property type="project" value="TreeGrafter"/>
</dbReference>
<dbReference type="EMBL" id="CAAALY010074689">
    <property type="protein sequence ID" value="VEL25540.1"/>
    <property type="molecule type" value="Genomic_DNA"/>
</dbReference>
<keyword evidence="4" id="KW-0808">Transferase</keyword>
<gene>
    <name evidence="11" type="ORF">PXEA_LOCUS18980</name>
</gene>
<keyword evidence="7" id="KW-0862">Zinc</keyword>
<evidence type="ECO:0000256" key="7">
    <source>
        <dbReference type="ARBA" id="ARBA00022833"/>
    </source>
</evidence>
<dbReference type="GO" id="GO:0005968">
    <property type="term" value="C:Rab-protein geranylgeranyltransferase complex"/>
    <property type="evidence" value="ECO:0007669"/>
    <property type="project" value="TreeGrafter"/>
</dbReference>
<evidence type="ECO:0000256" key="4">
    <source>
        <dbReference type="ARBA" id="ARBA00022679"/>
    </source>
</evidence>
<keyword evidence="3" id="KW-0637">Prenyltransferase</keyword>
<evidence type="ECO:0000256" key="5">
    <source>
        <dbReference type="ARBA" id="ARBA00022723"/>
    </source>
</evidence>
<evidence type="ECO:0000313" key="11">
    <source>
        <dbReference type="EMBL" id="VEL25540.1"/>
    </source>
</evidence>
<evidence type="ECO:0000256" key="1">
    <source>
        <dbReference type="ARBA" id="ARBA00001947"/>
    </source>
</evidence>
<dbReference type="InterPro" id="IPR001330">
    <property type="entry name" value="Prenyltrans"/>
</dbReference>
<proteinExistence type="inferred from homology"/>
<evidence type="ECO:0000256" key="6">
    <source>
        <dbReference type="ARBA" id="ARBA00022737"/>
    </source>
</evidence>
<dbReference type="InterPro" id="IPR008930">
    <property type="entry name" value="Terpenoid_cyclase/PrenylTrfase"/>
</dbReference>
<reference evidence="11" key="1">
    <citation type="submission" date="2018-11" db="EMBL/GenBank/DDBJ databases">
        <authorList>
            <consortium name="Pathogen Informatics"/>
        </authorList>
    </citation>
    <scope>NUCLEOTIDE SEQUENCE</scope>
</reference>
<keyword evidence="6" id="KW-0677">Repeat</keyword>
<dbReference type="PANTHER" id="PTHR11774">
    <property type="entry name" value="GERANYLGERANYL TRANSFERASE TYPE BETA SUBUNIT"/>
    <property type="match status" value="1"/>
</dbReference>
<name>A0A448X1E3_9PLAT</name>
<dbReference type="Pfam" id="PF00432">
    <property type="entry name" value="Prenyltrans"/>
    <property type="match status" value="1"/>
</dbReference>
<comment type="caution">
    <text evidence="11">The sequence shown here is derived from an EMBL/GenBank/DDBJ whole genome shotgun (WGS) entry which is preliminary data.</text>
</comment>
<organism evidence="11 12">
    <name type="scientific">Protopolystoma xenopodis</name>
    <dbReference type="NCBI Taxonomy" id="117903"/>
    <lineage>
        <taxon>Eukaryota</taxon>
        <taxon>Metazoa</taxon>
        <taxon>Spiralia</taxon>
        <taxon>Lophotrochozoa</taxon>
        <taxon>Platyhelminthes</taxon>
        <taxon>Monogenea</taxon>
        <taxon>Polyopisthocotylea</taxon>
        <taxon>Polystomatidea</taxon>
        <taxon>Polystomatidae</taxon>
        <taxon>Protopolystoma</taxon>
    </lineage>
</organism>
<evidence type="ECO:0000256" key="9">
    <source>
        <dbReference type="ARBA" id="ARBA00032766"/>
    </source>
</evidence>
<keyword evidence="12" id="KW-1185">Reference proteome</keyword>
<dbReference type="OrthoDB" id="5428259at2759"/>
<protein>
    <recommendedName>
        <fullName evidence="8">Geranylgeranyl transferase type II subunit beta</fullName>
    </recommendedName>
    <alternativeName>
        <fullName evidence="9">Type II protein geranyl-geranyltransferase subunit beta</fullName>
    </alternativeName>
</protein>
<comment type="cofactor">
    <cofactor evidence="1">
        <name>Zn(2+)</name>
        <dbReference type="ChEBI" id="CHEBI:29105"/>
    </cofactor>
</comment>